<evidence type="ECO:0000256" key="3">
    <source>
        <dbReference type="ARBA" id="ARBA00023163"/>
    </source>
</evidence>
<dbReference type="GO" id="GO:0003677">
    <property type="term" value="F:DNA binding"/>
    <property type="evidence" value="ECO:0007669"/>
    <property type="project" value="UniProtKB-UniRule"/>
</dbReference>
<dbReference type="InterPro" id="IPR001647">
    <property type="entry name" value="HTH_TetR"/>
</dbReference>
<evidence type="ECO:0000256" key="4">
    <source>
        <dbReference type="PROSITE-ProRule" id="PRU00335"/>
    </source>
</evidence>
<gene>
    <name evidence="6" type="ORF">JCM19235_3710</name>
</gene>
<dbReference type="PANTHER" id="PTHR47506:SF1">
    <property type="entry name" value="HTH-TYPE TRANSCRIPTIONAL REGULATOR YJDC"/>
    <property type="match status" value="1"/>
</dbReference>
<dbReference type="Pfam" id="PF00440">
    <property type="entry name" value="TetR_N"/>
    <property type="match status" value="1"/>
</dbReference>
<dbReference type="InterPro" id="IPR009057">
    <property type="entry name" value="Homeodomain-like_sf"/>
</dbReference>
<dbReference type="RefSeq" id="WP_042474982.1">
    <property type="nucleotide sequence ID" value="NZ_CP090439.1"/>
</dbReference>
<sequence length="175" mass="19081">MSQQQIAENLERAFSQKGFAEPSVAELKALSGVSMRTLYKYFPSKESMVVGALDYRHQRYLALLEQCAQHSGLDATLAAFDVLGSWMKEHAPKGCLSVNALAAFPDNADINSTVERHKQQVIDLLAKLSGRDDLSHALFVLHEGTTTAYPILGESAITAAKVAITTLFTTNSTSY</sequence>
<dbReference type="AlphaFoldDB" id="A0A090S1M2"/>
<dbReference type="EMBL" id="BBMR01000006">
    <property type="protein sequence ID" value="GAL20708.1"/>
    <property type="molecule type" value="Genomic_DNA"/>
</dbReference>
<dbReference type="InterPro" id="IPR036271">
    <property type="entry name" value="Tet_transcr_reg_TetR-rel_C_sf"/>
</dbReference>
<keyword evidence="3" id="KW-0804">Transcription</keyword>
<comment type="caution">
    <text evidence="6">The sequence shown here is derived from an EMBL/GenBank/DDBJ whole genome shotgun (WGS) entry which is preliminary data.</text>
</comment>
<dbReference type="SUPFAM" id="SSF46689">
    <property type="entry name" value="Homeodomain-like"/>
    <property type="match status" value="1"/>
</dbReference>
<proteinExistence type="predicted"/>
<keyword evidence="2 4" id="KW-0238">DNA-binding</keyword>
<dbReference type="PANTHER" id="PTHR47506">
    <property type="entry name" value="TRANSCRIPTIONAL REGULATORY PROTEIN"/>
    <property type="match status" value="1"/>
</dbReference>
<evidence type="ECO:0000313" key="7">
    <source>
        <dbReference type="Proteomes" id="UP000029228"/>
    </source>
</evidence>
<feature type="domain" description="HTH tetR-type" evidence="5">
    <location>
        <begin position="1"/>
        <end position="60"/>
    </location>
</feature>
<dbReference type="SUPFAM" id="SSF48498">
    <property type="entry name" value="Tetracyclin repressor-like, C-terminal domain"/>
    <property type="match status" value="1"/>
</dbReference>
<organism evidence="6 7">
    <name type="scientific">Vibrio maritimus</name>
    <dbReference type="NCBI Taxonomy" id="990268"/>
    <lineage>
        <taxon>Bacteria</taxon>
        <taxon>Pseudomonadati</taxon>
        <taxon>Pseudomonadota</taxon>
        <taxon>Gammaproteobacteria</taxon>
        <taxon>Vibrionales</taxon>
        <taxon>Vibrionaceae</taxon>
        <taxon>Vibrio</taxon>
    </lineage>
</organism>
<accession>A0A090S1M2</accession>
<evidence type="ECO:0000259" key="5">
    <source>
        <dbReference type="PROSITE" id="PS50977"/>
    </source>
</evidence>
<evidence type="ECO:0000256" key="2">
    <source>
        <dbReference type="ARBA" id="ARBA00023125"/>
    </source>
</evidence>
<dbReference type="OrthoDB" id="116240at2"/>
<dbReference type="PROSITE" id="PS01081">
    <property type="entry name" value="HTH_TETR_1"/>
    <property type="match status" value="1"/>
</dbReference>
<protein>
    <submittedName>
        <fullName evidence="6">Transcriptional regulator TetR family</fullName>
    </submittedName>
</protein>
<dbReference type="Gene3D" id="1.10.357.10">
    <property type="entry name" value="Tetracycline Repressor, domain 2"/>
    <property type="match status" value="1"/>
</dbReference>
<keyword evidence="7" id="KW-1185">Reference proteome</keyword>
<dbReference type="InterPro" id="IPR023772">
    <property type="entry name" value="DNA-bd_HTH_TetR-type_CS"/>
</dbReference>
<evidence type="ECO:0000256" key="1">
    <source>
        <dbReference type="ARBA" id="ARBA00023015"/>
    </source>
</evidence>
<dbReference type="PROSITE" id="PS50977">
    <property type="entry name" value="HTH_TETR_2"/>
    <property type="match status" value="1"/>
</dbReference>
<feature type="DNA-binding region" description="H-T-H motif" evidence="4">
    <location>
        <begin position="23"/>
        <end position="42"/>
    </location>
</feature>
<dbReference type="Proteomes" id="UP000029228">
    <property type="component" value="Unassembled WGS sequence"/>
</dbReference>
<dbReference type="STRING" id="990268.JCM19235_3710"/>
<evidence type="ECO:0000313" key="6">
    <source>
        <dbReference type="EMBL" id="GAL20708.1"/>
    </source>
</evidence>
<name>A0A090S1M2_9VIBR</name>
<reference evidence="6 7" key="1">
    <citation type="submission" date="2014-09" db="EMBL/GenBank/DDBJ databases">
        <title>Vibrio maritimus JCM 19235. (C45) whole genome shotgun sequence.</title>
        <authorList>
            <person name="Sawabe T."/>
            <person name="Meirelles P."/>
            <person name="Nakanishi M."/>
            <person name="Sayaka M."/>
            <person name="Hattori M."/>
            <person name="Ohkuma M."/>
        </authorList>
    </citation>
    <scope>NUCLEOTIDE SEQUENCE [LARGE SCALE GENOMIC DNA]</scope>
    <source>
        <strain evidence="7">JCM19235</strain>
    </source>
</reference>
<keyword evidence="1" id="KW-0805">Transcription regulation</keyword>